<gene>
    <name evidence="1" type="ORF">FWK35_00024945</name>
</gene>
<reference evidence="1 2" key="1">
    <citation type="submission" date="2019-08" db="EMBL/GenBank/DDBJ databases">
        <title>Whole genome of Aphis craccivora.</title>
        <authorList>
            <person name="Voronova N.V."/>
            <person name="Shulinski R.S."/>
            <person name="Bandarenka Y.V."/>
            <person name="Zhorov D.G."/>
            <person name="Warner D."/>
        </authorList>
    </citation>
    <scope>NUCLEOTIDE SEQUENCE [LARGE SCALE GENOMIC DNA]</scope>
    <source>
        <strain evidence="1">180601</strain>
        <tissue evidence="1">Whole Body</tissue>
    </source>
</reference>
<keyword evidence="2" id="KW-1185">Reference proteome</keyword>
<feature type="non-terminal residue" evidence="1">
    <location>
        <position position="118"/>
    </location>
</feature>
<protein>
    <submittedName>
        <fullName evidence="1">YqaJ domain-containing protein</fullName>
    </submittedName>
</protein>
<proteinExistence type="predicted"/>
<name>A0A6G0VW04_APHCR</name>
<dbReference type="AlphaFoldDB" id="A0A6G0VW04"/>
<comment type="caution">
    <text evidence="1">The sequence shown here is derived from an EMBL/GenBank/DDBJ whole genome shotgun (WGS) entry which is preliminary data.</text>
</comment>
<dbReference type="EMBL" id="VUJU01012166">
    <property type="protein sequence ID" value="KAF0708503.1"/>
    <property type="molecule type" value="Genomic_DNA"/>
</dbReference>
<dbReference type="Proteomes" id="UP000478052">
    <property type="component" value="Unassembled WGS sequence"/>
</dbReference>
<sequence>MECNETKLNHQLGYIIKNSRFLLLKETHDSICNQNHDIIYIHDAVSDVKLTKCLRRDITNSFLHILGDHKQCEKSFCNGSKLNEINYFSLANKSGLLQEFSQIVSRLANNADSLLMNV</sequence>
<evidence type="ECO:0000313" key="1">
    <source>
        <dbReference type="EMBL" id="KAF0708503.1"/>
    </source>
</evidence>
<organism evidence="1 2">
    <name type="scientific">Aphis craccivora</name>
    <name type="common">Cowpea aphid</name>
    <dbReference type="NCBI Taxonomy" id="307492"/>
    <lineage>
        <taxon>Eukaryota</taxon>
        <taxon>Metazoa</taxon>
        <taxon>Ecdysozoa</taxon>
        <taxon>Arthropoda</taxon>
        <taxon>Hexapoda</taxon>
        <taxon>Insecta</taxon>
        <taxon>Pterygota</taxon>
        <taxon>Neoptera</taxon>
        <taxon>Paraneoptera</taxon>
        <taxon>Hemiptera</taxon>
        <taxon>Sternorrhyncha</taxon>
        <taxon>Aphidomorpha</taxon>
        <taxon>Aphidoidea</taxon>
        <taxon>Aphididae</taxon>
        <taxon>Aphidini</taxon>
        <taxon>Aphis</taxon>
        <taxon>Aphis</taxon>
    </lineage>
</organism>
<accession>A0A6G0VW04</accession>
<evidence type="ECO:0000313" key="2">
    <source>
        <dbReference type="Proteomes" id="UP000478052"/>
    </source>
</evidence>